<feature type="region of interest" description="Disordered" evidence="3">
    <location>
        <begin position="158"/>
        <end position="178"/>
    </location>
</feature>
<dbReference type="WBParaSite" id="SBAD_0000799101-mRNA-1">
    <property type="protein sequence ID" value="SBAD_0000799101-mRNA-1"/>
    <property type="gene ID" value="SBAD_0000799101"/>
</dbReference>
<evidence type="ECO:0000256" key="1">
    <source>
        <dbReference type="ARBA" id="ARBA00022737"/>
    </source>
</evidence>
<evidence type="ECO:0000256" key="3">
    <source>
        <dbReference type="SAM" id="MobiDB-lite"/>
    </source>
</evidence>
<evidence type="ECO:0000259" key="4">
    <source>
        <dbReference type="SMART" id="SM00322"/>
    </source>
</evidence>
<keyword evidence="2" id="KW-0694">RNA-binding</keyword>
<organism evidence="7">
    <name type="scientific">Soboliphyme baturini</name>
    <dbReference type="NCBI Taxonomy" id="241478"/>
    <lineage>
        <taxon>Eukaryota</taxon>
        <taxon>Metazoa</taxon>
        <taxon>Ecdysozoa</taxon>
        <taxon>Nematoda</taxon>
        <taxon>Enoplea</taxon>
        <taxon>Dorylaimia</taxon>
        <taxon>Dioctophymatida</taxon>
        <taxon>Dioctophymatoidea</taxon>
        <taxon>Soboliphymatidae</taxon>
        <taxon>Soboliphyme</taxon>
    </lineage>
</organism>
<dbReference type="InterPro" id="IPR009019">
    <property type="entry name" value="KH_sf_prok-type"/>
</dbReference>
<evidence type="ECO:0000256" key="2">
    <source>
        <dbReference type="PROSITE-ProRule" id="PRU00117"/>
    </source>
</evidence>
<dbReference type="SUPFAM" id="SSF54791">
    <property type="entry name" value="Eukaryotic type KH-domain (KH-domain type I)"/>
    <property type="match status" value="2"/>
</dbReference>
<dbReference type="OrthoDB" id="1937934at2759"/>
<dbReference type="PANTHER" id="PTHR10288">
    <property type="entry name" value="KH DOMAIN CONTAINING RNA BINDING PROTEIN"/>
    <property type="match status" value="1"/>
</dbReference>
<keyword evidence="1" id="KW-0677">Repeat</keyword>
<proteinExistence type="predicted"/>
<dbReference type="SUPFAM" id="SSF54814">
    <property type="entry name" value="Prokaryotic type KH domain (KH-domain type II)"/>
    <property type="match status" value="1"/>
</dbReference>
<reference evidence="7" key="1">
    <citation type="submission" date="2016-06" db="UniProtKB">
        <authorList>
            <consortium name="WormBaseParasite"/>
        </authorList>
    </citation>
    <scope>IDENTIFICATION</scope>
</reference>
<gene>
    <name evidence="5" type="ORF">SBAD_LOCUS7700</name>
</gene>
<name>A0A183IVQ3_9BILA</name>
<dbReference type="Gene3D" id="3.30.1370.10">
    <property type="entry name" value="K Homology domain, type 1"/>
    <property type="match status" value="3"/>
</dbReference>
<sequence>MKRFMDDRYYGNKRQRSDPDGFELRVLIPSRAAGAVIGKGGDNIKRLRTENKSGRDEMELRILVHQSQAGAIIGRAGFKIKELRDSTGTSIKVYSECAPLSTDRIIQINGEPDKVVSAVKEILKICSDTPTKGSCKPYDTINYDPTCVYEYGGYPPDRNFRGPPSGRTVSSRGPPGRYGGGYANKFDSSLLNDSYRPMDMGPMSVTIPKELAGTIIGKGGERINRIREDSGAQIVVDPPAPDSSERIITITGNPNQIKVGQYLLQQW</sequence>
<dbReference type="GO" id="GO:0003723">
    <property type="term" value="F:RNA binding"/>
    <property type="evidence" value="ECO:0007669"/>
    <property type="project" value="UniProtKB-UniRule"/>
</dbReference>
<dbReference type="InterPro" id="IPR004088">
    <property type="entry name" value="KH_dom_type_1"/>
</dbReference>
<dbReference type="InterPro" id="IPR004087">
    <property type="entry name" value="KH_dom"/>
</dbReference>
<dbReference type="SMART" id="SM00322">
    <property type="entry name" value="KH"/>
    <property type="match status" value="2"/>
</dbReference>
<dbReference type="CDD" id="cd22433">
    <property type="entry name" value="KH-I_HNRNPK_rpt2"/>
    <property type="match status" value="1"/>
</dbReference>
<evidence type="ECO:0000313" key="5">
    <source>
        <dbReference type="EMBL" id="VDP13973.1"/>
    </source>
</evidence>
<feature type="domain" description="K Homology" evidence="4">
    <location>
        <begin position="56"/>
        <end position="127"/>
    </location>
</feature>
<evidence type="ECO:0000313" key="6">
    <source>
        <dbReference type="Proteomes" id="UP000270296"/>
    </source>
</evidence>
<dbReference type="PROSITE" id="PS50084">
    <property type="entry name" value="KH_TYPE_1"/>
    <property type="match status" value="3"/>
</dbReference>
<evidence type="ECO:0000313" key="7">
    <source>
        <dbReference type="WBParaSite" id="SBAD_0000799101-mRNA-1"/>
    </source>
</evidence>
<feature type="domain" description="K Homology" evidence="4">
    <location>
        <begin position="199"/>
        <end position="266"/>
    </location>
</feature>
<keyword evidence="6" id="KW-1185">Reference proteome</keyword>
<reference evidence="5 6" key="2">
    <citation type="submission" date="2018-11" db="EMBL/GenBank/DDBJ databases">
        <authorList>
            <consortium name="Pathogen Informatics"/>
        </authorList>
    </citation>
    <scope>NUCLEOTIDE SEQUENCE [LARGE SCALE GENOMIC DNA]</scope>
</reference>
<dbReference type="EMBL" id="UZAM01010861">
    <property type="protein sequence ID" value="VDP13973.1"/>
    <property type="molecule type" value="Genomic_DNA"/>
</dbReference>
<accession>A0A183IVQ3</accession>
<dbReference type="Proteomes" id="UP000270296">
    <property type="component" value="Unassembled WGS sequence"/>
</dbReference>
<protein>
    <submittedName>
        <fullName evidence="7">Heterogeneous nuclear ribonucleoprotein K</fullName>
    </submittedName>
</protein>
<dbReference type="AlphaFoldDB" id="A0A183IVQ3"/>
<dbReference type="CDD" id="cd22434">
    <property type="entry name" value="KH-I_HNRNPK_rpt3"/>
    <property type="match status" value="1"/>
</dbReference>
<dbReference type="InterPro" id="IPR036612">
    <property type="entry name" value="KH_dom_type_1_sf"/>
</dbReference>
<dbReference type="Pfam" id="PF00013">
    <property type="entry name" value="KH_1"/>
    <property type="match status" value="3"/>
</dbReference>